<evidence type="ECO:0000313" key="2">
    <source>
        <dbReference type="EMBL" id="CAF3597821.1"/>
    </source>
</evidence>
<dbReference type="EMBL" id="CAJOBD010000157">
    <property type="protein sequence ID" value="CAF3597821.1"/>
    <property type="molecule type" value="Genomic_DNA"/>
</dbReference>
<dbReference type="Proteomes" id="UP000663864">
    <property type="component" value="Unassembled WGS sequence"/>
</dbReference>
<sequence>MSEKDTIHFLSNTLSRRFFVRKRNIIDSLSYPSISIAIMTEKSILSSNQNCCRNDEKKVQVSSVRKSNPRQTKDNIVSTPNEFIIEIPKQTKPLEVVSNEKLPLYYEIISNAWPLSSEHVENLIISNKRCQFSNEAISIKPITAVPGIGKKYGQLLADHGFIYARQLLGYYMMLKDSEMFRKWLEYKFNIPRFRAAEITSALNELIRRTL</sequence>
<dbReference type="Proteomes" id="UP000663836">
    <property type="component" value="Unassembled WGS sequence"/>
</dbReference>
<organism evidence="1 3">
    <name type="scientific">Rotaria sordida</name>
    <dbReference type="NCBI Taxonomy" id="392033"/>
    <lineage>
        <taxon>Eukaryota</taxon>
        <taxon>Metazoa</taxon>
        <taxon>Spiralia</taxon>
        <taxon>Gnathifera</taxon>
        <taxon>Rotifera</taxon>
        <taxon>Eurotatoria</taxon>
        <taxon>Bdelloidea</taxon>
        <taxon>Philodinida</taxon>
        <taxon>Philodinidae</taxon>
        <taxon>Rotaria</taxon>
    </lineage>
</organism>
<dbReference type="InterPro" id="IPR004122">
    <property type="entry name" value="BAF_prot"/>
</dbReference>
<dbReference type="SMART" id="SM01023">
    <property type="entry name" value="BAF"/>
    <property type="match status" value="1"/>
</dbReference>
<evidence type="ECO:0000313" key="3">
    <source>
        <dbReference type="Proteomes" id="UP000663864"/>
    </source>
</evidence>
<dbReference type="Gene3D" id="1.10.150.40">
    <property type="entry name" value="Barrier-to-autointegration factor, BAF"/>
    <property type="match status" value="1"/>
</dbReference>
<comment type="caution">
    <text evidence="1">The sequence shown here is derived from an EMBL/GenBank/DDBJ whole genome shotgun (WGS) entry which is preliminary data.</text>
</comment>
<evidence type="ECO:0000313" key="1">
    <source>
        <dbReference type="EMBL" id="CAF1080511.1"/>
    </source>
</evidence>
<gene>
    <name evidence="2" type="ORF">JBS370_LOCUS3629</name>
    <name evidence="1" type="ORF">ZHD862_LOCUS16559</name>
</gene>
<proteinExistence type="predicted"/>
<dbReference type="EMBL" id="CAJNOT010000787">
    <property type="protein sequence ID" value="CAF1080511.1"/>
    <property type="molecule type" value="Genomic_DNA"/>
</dbReference>
<protein>
    <submittedName>
        <fullName evidence="1">Uncharacterized protein</fullName>
    </submittedName>
</protein>
<dbReference type="GO" id="GO:0003677">
    <property type="term" value="F:DNA binding"/>
    <property type="evidence" value="ECO:0007669"/>
    <property type="project" value="InterPro"/>
</dbReference>
<reference evidence="1" key="1">
    <citation type="submission" date="2021-02" db="EMBL/GenBank/DDBJ databases">
        <authorList>
            <person name="Nowell W R."/>
        </authorList>
    </citation>
    <scope>NUCLEOTIDE SEQUENCE</scope>
</reference>
<name>A0A814MJ69_9BILA</name>
<dbReference type="Pfam" id="PF02961">
    <property type="entry name" value="SAM_BAF"/>
    <property type="match status" value="1"/>
</dbReference>
<dbReference type="AlphaFoldDB" id="A0A814MJ69"/>
<accession>A0A814MJ69</accession>
<dbReference type="SUPFAM" id="SSF47798">
    <property type="entry name" value="Barrier-to-autointegration factor, BAF"/>
    <property type="match status" value="1"/>
</dbReference>
<dbReference type="InterPro" id="IPR036617">
    <property type="entry name" value="BAF_sf"/>
</dbReference>